<dbReference type="GeneID" id="9622063"/>
<protein>
    <submittedName>
        <fullName evidence="5">Uncharacterized protein</fullName>
    </submittedName>
</protein>
<dbReference type="GO" id="GO:0005886">
    <property type="term" value="C:plasma membrane"/>
    <property type="evidence" value="ECO:0007669"/>
    <property type="project" value="UniProtKB-SubCell"/>
</dbReference>
<organism evidence="6">
    <name type="scientific">Volvox carteri f. nagariensis</name>
    <dbReference type="NCBI Taxonomy" id="3068"/>
    <lineage>
        <taxon>Eukaryota</taxon>
        <taxon>Viridiplantae</taxon>
        <taxon>Chlorophyta</taxon>
        <taxon>core chlorophytes</taxon>
        <taxon>Chlorophyceae</taxon>
        <taxon>CS clade</taxon>
        <taxon>Chlamydomonadales</taxon>
        <taxon>Volvocaceae</taxon>
        <taxon>Volvox</taxon>
    </lineage>
</organism>
<keyword evidence="2" id="KW-1003">Cell membrane</keyword>
<reference evidence="5 6" key="1">
    <citation type="journal article" date="2010" name="Science">
        <title>Genomic analysis of organismal complexity in the multicellular green alga Volvox carteri.</title>
        <authorList>
            <person name="Prochnik S.E."/>
            <person name="Umen J."/>
            <person name="Nedelcu A.M."/>
            <person name="Hallmann A."/>
            <person name="Miller S.M."/>
            <person name="Nishii I."/>
            <person name="Ferris P."/>
            <person name="Kuo A."/>
            <person name="Mitros T."/>
            <person name="Fritz-Laylin L.K."/>
            <person name="Hellsten U."/>
            <person name="Chapman J."/>
            <person name="Simakov O."/>
            <person name="Rensing S.A."/>
            <person name="Terry A."/>
            <person name="Pangilinan J."/>
            <person name="Kapitonov V."/>
            <person name="Jurka J."/>
            <person name="Salamov A."/>
            <person name="Shapiro H."/>
            <person name="Schmutz J."/>
            <person name="Grimwood J."/>
            <person name="Lindquist E."/>
            <person name="Lucas S."/>
            <person name="Grigoriev I.V."/>
            <person name="Schmitt R."/>
            <person name="Kirk D."/>
            <person name="Rokhsar D.S."/>
        </authorList>
    </citation>
    <scope>NUCLEOTIDE SEQUENCE [LARGE SCALE GENOMIC DNA]</scope>
    <source>
        <strain evidence="6">f. Nagariensis / Eve</strain>
    </source>
</reference>
<dbReference type="InterPro" id="IPR009722">
    <property type="entry name" value="YjiK/CarP"/>
</dbReference>
<gene>
    <name evidence="5" type="ORF">VOLCADRAFT_95946</name>
</gene>
<proteinExistence type="predicted"/>
<keyword evidence="4" id="KW-0732">Signal</keyword>
<evidence type="ECO:0000256" key="2">
    <source>
        <dbReference type="ARBA" id="ARBA00022475"/>
    </source>
</evidence>
<keyword evidence="6" id="KW-1185">Reference proteome</keyword>
<dbReference type="EMBL" id="GL378369">
    <property type="protein sequence ID" value="EFJ43802.1"/>
    <property type="molecule type" value="Genomic_DNA"/>
</dbReference>
<comment type="subcellular location">
    <subcellularLocation>
        <location evidence="1">Cell membrane</location>
    </subcellularLocation>
</comment>
<evidence type="ECO:0000256" key="1">
    <source>
        <dbReference type="ARBA" id="ARBA00004236"/>
    </source>
</evidence>
<evidence type="ECO:0000313" key="5">
    <source>
        <dbReference type="EMBL" id="EFJ43802.1"/>
    </source>
</evidence>
<evidence type="ECO:0000256" key="4">
    <source>
        <dbReference type="SAM" id="SignalP"/>
    </source>
</evidence>
<dbReference type="AlphaFoldDB" id="D8U8T2"/>
<dbReference type="Pfam" id="PF06977">
    <property type="entry name" value="SdiA-regulated"/>
    <property type="match status" value="1"/>
</dbReference>
<dbReference type="RefSeq" id="XP_002955048.1">
    <property type="nucleotide sequence ID" value="XM_002955002.1"/>
</dbReference>
<evidence type="ECO:0000256" key="3">
    <source>
        <dbReference type="ARBA" id="ARBA00023136"/>
    </source>
</evidence>
<accession>D8U8T2</accession>
<dbReference type="SUPFAM" id="SSF50956">
    <property type="entry name" value="Thermostable phytase (3-phytase)"/>
    <property type="match status" value="1"/>
</dbReference>
<feature type="signal peptide" evidence="4">
    <location>
        <begin position="1"/>
        <end position="28"/>
    </location>
</feature>
<dbReference type="OrthoDB" id="528399at2759"/>
<dbReference type="InParanoid" id="D8U8T2"/>
<dbReference type="Proteomes" id="UP000001058">
    <property type="component" value="Unassembled WGS sequence"/>
</dbReference>
<dbReference type="eggNOG" id="ENOG502SBJ6">
    <property type="taxonomic scope" value="Eukaryota"/>
</dbReference>
<feature type="chain" id="PRO_5003124269" evidence="4">
    <location>
        <begin position="29"/>
        <end position="271"/>
    </location>
</feature>
<name>D8U8T2_VOLCA</name>
<evidence type="ECO:0000313" key="6">
    <source>
        <dbReference type="Proteomes" id="UP000001058"/>
    </source>
</evidence>
<keyword evidence="3" id="KW-0472">Membrane</keyword>
<sequence length="271" mass="30253">MSPTRRFLDPLVTYLLLLLLRVLRPVCAGPWDLSTFRLCNTLYLQEIDSNASGVTYVPESNTLWIVVNNPPGLYEYTMEGALQRKINLWWLRDPEDVVYVSRDRVAVVEEPPGGGIRVLDVSRSGGGMQTEYISLIYYPRSGGSGAEGLSYDPQSGTFYVAQEKRPKGVYAIRRTRWYTNCTKIIDGDVAFNSVGDLSAINYIPDLNEFFVLSQESSRVLRTTLEGQVLQEIGVKGSSAEGLHMMSDGLTMLVVSEPNVMRIYRADGCGNK</sequence>
<dbReference type="KEGG" id="vcn:VOLCADRAFT_95946"/>